<evidence type="ECO:0000313" key="4">
    <source>
        <dbReference type="Proteomes" id="UP000236732"/>
    </source>
</evidence>
<dbReference type="Proteomes" id="UP000236732">
    <property type="component" value="Unassembled WGS sequence"/>
</dbReference>
<evidence type="ECO:0000256" key="2">
    <source>
        <dbReference type="SAM" id="Phobius"/>
    </source>
</evidence>
<proteinExistence type="predicted"/>
<sequence>MADHDRDDGSRGEEEAPRDPTQELHEPGLKYGEQADQPYARIPPTTPLPADSGHDSTFRDFLHRRRTQVTTAGVLGLVIGAMLGGTVVAAFDGLGDRHERHGMWMEHRHGGPELGEPACYRTEDGAYCAPGMHVLVPAPDEPVQAPEAPVQEDEPTPE</sequence>
<gene>
    <name evidence="3" type="ORF">SAMN05444920_103199</name>
</gene>
<name>A0A1H6B6S3_9ACTN</name>
<accession>A0A1H6B6S3</accession>
<dbReference type="RefSeq" id="WP_103955912.1">
    <property type="nucleotide sequence ID" value="NZ_FNVT01000003.1"/>
</dbReference>
<dbReference type="EMBL" id="FNVT01000003">
    <property type="protein sequence ID" value="SEG56541.1"/>
    <property type="molecule type" value="Genomic_DNA"/>
</dbReference>
<feature type="transmembrane region" description="Helical" evidence="2">
    <location>
        <begin position="69"/>
        <end position="91"/>
    </location>
</feature>
<dbReference type="AlphaFoldDB" id="A0A1H6B6S3"/>
<reference evidence="3 4" key="1">
    <citation type="submission" date="2016-10" db="EMBL/GenBank/DDBJ databases">
        <authorList>
            <person name="de Groot N.N."/>
        </authorList>
    </citation>
    <scope>NUCLEOTIDE SEQUENCE [LARGE SCALE GENOMIC DNA]</scope>
    <source>
        <strain evidence="3 4">CGMCC 4.7037</strain>
    </source>
</reference>
<feature type="region of interest" description="Disordered" evidence="1">
    <location>
        <begin position="138"/>
        <end position="158"/>
    </location>
</feature>
<organism evidence="3 4">
    <name type="scientific">Nonomuraea solani</name>
    <dbReference type="NCBI Taxonomy" id="1144553"/>
    <lineage>
        <taxon>Bacteria</taxon>
        <taxon>Bacillati</taxon>
        <taxon>Actinomycetota</taxon>
        <taxon>Actinomycetes</taxon>
        <taxon>Streptosporangiales</taxon>
        <taxon>Streptosporangiaceae</taxon>
        <taxon>Nonomuraea</taxon>
    </lineage>
</organism>
<keyword evidence="2" id="KW-1133">Transmembrane helix</keyword>
<evidence type="ECO:0000256" key="1">
    <source>
        <dbReference type="SAM" id="MobiDB-lite"/>
    </source>
</evidence>
<protein>
    <submittedName>
        <fullName evidence="3">Uncharacterized protein</fullName>
    </submittedName>
</protein>
<keyword evidence="2" id="KW-0472">Membrane</keyword>
<keyword evidence="4" id="KW-1185">Reference proteome</keyword>
<keyword evidence="2" id="KW-0812">Transmembrane</keyword>
<dbReference type="OrthoDB" id="3541595at2"/>
<evidence type="ECO:0000313" key="3">
    <source>
        <dbReference type="EMBL" id="SEG56541.1"/>
    </source>
</evidence>
<feature type="compositionally biased region" description="Basic and acidic residues" evidence="1">
    <location>
        <begin position="1"/>
        <end position="28"/>
    </location>
</feature>
<feature type="region of interest" description="Disordered" evidence="1">
    <location>
        <begin position="1"/>
        <end position="57"/>
    </location>
</feature>